<dbReference type="Pfam" id="PF10282">
    <property type="entry name" value="Lactonase"/>
    <property type="match status" value="1"/>
</dbReference>
<dbReference type="InterPro" id="IPR019405">
    <property type="entry name" value="Lactonase_7-beta_prop"/>
</dbReference>
<feature type="signal peptide" evidence="2">
    <location>
        <begin position="1"/>
        <end position="18"/>
    </location>
</feature>
<keyword evidence="3" id="KW-0413">Isomerase</keyword>
<proteinExistence type="inferred from homology"/>
<name>A0A6G1KIL1_9PLEO</name>
<evidence type="ECO:0000256" key="2">
    <source>
        <dbReference type="SAM" id="SignalP"/>
    </source>
</evidence>
<comment type="similarity">
    <text evidence="1">Belongs to the cycloisomerase 2 family.</text>
</comment>
<dbReference type="OrthoDB" id="9972196at2759"/>
<gene>
    <name evidence="3" type="ORF">K504DRAFT_373233</name>
</gene>
<dbReference type="Proteomes" id="UP000799428">
    <property type="component" value="Unassembled WGS sequence"/>
</dbReference>
<accession>A0A6G1KIL1</accession>
<dbReference type="SUPFAM" id="SSF75011">
    <property type="entry name" value="3-carboxy-cis,cis-mucoante lactonizing enzyme"/>
    <property type="match status" value="1"/>
</dbReference>
<dbReference type="Gene3D" id="2.130.10.10">
    <property type="entry name" value="YVTN repeat-like/Quinoprotein amine dehydrogenase"/>
    <property type="match status" value="1"/>
</dbReference>
<dbReference type="EMBL" id="MU005766">
    <property type="protein sequence ID" value="KAF2712674.1"/>
    <property type="molecule type" value="Genomic_DNA"/>
</dbReference>
<keyword evidence="4" id="KW-1185">Reference proteome</keyword>
<evidence type="ECO:0000313" key="3">
    <source>
        <dbReference type="EMBL" id="KAF2712674.1"/>
    </source>
</evidence>
<dbReference type="InterPro" id="IPR050282">
    <property type="entry name" value="Cycloisomerase_2"/>
</dbReference>
<dbReference type="PANTHER" id="PTHR30344:SF1">
    <property type="entry name" value="6-PHOSPHOGLUCONOLACTONASE"/>
    <property type="match status" value="1"/>
</dbReference>
<dbReference type="PANTHER" id="PTHR30344">
    <property type="entry name" value="6-PHOSPHOGLUCONOLACTONASE-RELATED"/>
    <property type="match status" value="1"/>
</dbReference>
<sequence length="392" mass="41029">MLTATSLIVPFFGGLATAAQLYATHYSGTVNQLTFSGTSLTVTSSAKTNNNLPAWITYDGVGKALYVTDETWTAQTGSLVGFSIGANGALTQSGKVSTPQGVVAATLYGGTDGRSYIANAHYQTSQLTTFKLPLSSGQPLQSFKFTMNGVGAIPSRQEVPHPHSAFTDPTGDFLLSADLGADTIRIFKIEKATGKLTECPVAKTSPGTGPRHGAFWVPAAGLSRVRRADGTILFVANELGNTVSGWSVTYPAGGCLTLALKQTLTPYANNATAPKGTKVGEIRVKGNFVYSSNRNDKKFGAQVDSITQYTISSTGSISFTETTSSFGWYPRTFDINQAGDYVAIGGQTTANVAIVKRDVVTGKLTGQVANLRIGSAGSAENEDGVSAVVWAE</sequence>
<dbReference type="InterPro" id="IPR015943">
    <property type="entry name" value="WD40/YVTN_repeat-like_dom_sf"/>
</dbReference>
<protein>
    <submittedName>
        <fullName evidence="3">Putative isomerase YbhE</fullName>
    </submittedName>
</protein>
<reference evidence="3" key="1">
    <citation type="journal article" date="2020" name="Stud. Mycol.">
        <title>101 Dothideomycetes genomes: a test case for predicting lifestyles and emergence of pathogens.</title>
        <authorList>
            <person name="Haridas S."/>
            <person name="Albert R."/>
            <person name="Binder M."/>
            <person name="Bloem J."/>
            <person name="Labutti K."/>
            <person name="Salamov A."/>
            <person name="Andreopoulos B."/>
            <person name="Baker S."/>
            <person name="Barry K."/>
            <person name="Bills G."/>
            <person name="Bluhm B."/>
            <person name="Cannon C."/>
            <person name="Castanera R."/>
            <person name="Culley D."/>
            <person name="Daum C."/>
            <person name="Ezra D."/>
            <person name="Gonzalez J."/>
            <person name="Henrissat B."/>
            <person name="Kuo A."/>
            <person name="Liang C."/>
            <person name="Lipzen A."/>
            <person name="Lutzoni F."/>
            <person name="Magnuson J."/>
            <person name="Mondo S."/>
            <person name="Nolan M."/>
            <person name="Ohm R."/>
            <person name="Pangilinan J."/>
            <person name="Park H.-J."/>
            <person name="Ramirez L."/>
            <person name="Alfaro M."/>
            <person name="Sun H."/>
            <person name="Tritt A."/>
            <person name="Yoshinaga Y."/>
            <person name="Zwiers L.-H."/>
            <person name="Turgeon B."/>
            <person name="Goodwin S."/>
            <person name="Spatafora J."/>
            <person name="Crous P."/>
            <person name="Grigoriev I."/>
        </authorList>
    </citation>
    <scope>NUCLEOTIDE SEQUENCE</scope>
    <source>
        <strain evidence="3">CBS 279.74</strain>
    </source>
</reference>
<keyword evidence="2" id="KW-0732">Signal</keyword>
<evidence type="ECO:0000256" key="1">
    <source>
        <dbReference type="ARBA" id="ARBA00005564"/>
    </source>
</evidence>
<dbReference type="AlphaFoldDB" id="A0A6G1KIL1"/>
<dbReference type="GO" id="GO:0017057">
    <property type="term" value="F:6-phosphogluconolactonase activity"/>
    <property type="evidence" value="ECO:0007669"/>
    <property type="project" value="TreeGrafter"/>
</dbReference>
<feature type="chain" id="PRO_5026233011" evidence="2">
    <location>
        <begin position="19"/>
        <end position="392"/>
    </location>
</feature>
<dbReference type="GO" id="GO:0016853">
    <property type="term" value="F:isomerase activity"/>
    <property type="evidence" value="ECO:0007669"/>
    <property type="project" value="UniProtKB-KW"/>
</dbReference>
<organism evidence="3 4">
    <name type="scientific">Pleomassaria siparia CBS 279.74</name>
    <dbReference type="NCBI Taxonomy" id="1314801"/>
    <lineage>
        <taxon>Eukaryota</taxon>
        <taxon>Fungi</taxon>
        <taxon>Dikarya</taxon>
        <taxon>Ascomycota</taxon>
        <taxon>Pezizomycotina</taxon>
        <taxon>Dothideomycetes</taxon>
        <taxon>Pleosporomycetidae</taxon>
        <taxon>Pleosporales</taxon>
        <taxon>Pleomassariaceae</taxon>
        <taxon>Pleomassaria</taxon>
    </lineage>
</organism>
<evidence type="ECO:0000313" key="4">
    <source>
        <dbReference type="Proteomes" id="UP000799428"/>
    </source>
</evidence>